<sequence length="59" mass="6564">MNLWADAFDTMNAVENEHGDSLTVDQRLKLAEVKALLSISQELSGIHHQGINPEFSARD</sequence>
<organism evidence="1 2">
    <name type="scientific">Amycolatopsis vastitatis</name>
    <dbReference type="NCBI Taxonomy" id="1905142"/>
    <lineage>
        <taxon>Bacteria</taxon>
        <taxon>Bacillati</taxon>
        <taxon>Actinomycetota</taxon>
        <taxon>Actinomycetes</taxon>
        <taxon>Pseudonocardiales</taxon>
        <taxon>Pseudonocardiaceae</taxon>
        <taxon>Amycolatopsis</taxon>
    </lineage>
</organism>
<evidence type="ECO:0000313" key="2">
    <source>
        <dbReference type="Proteomes" id="UP000215199"/>
    </source>
</evidence>
<dbReference type="OrthoDB" id="5149532at2"/>
<keyword evidence="2" id="KW-1185">Reference proteome</keyword>
<dbReference type="Proteomes" id="UP000215199">
    <property type="component" value="Unassembled WGS sequence"/>
</dbReference>
<accession>A0A229TER6</accession>
<evidence type="ECO:0008006" key="3">
    <source>
        <dbReference type="Google" id="ProtNLM"/>
    </source>
</evidence>
<evidence type="ECO:0000313" key="1">
    <source>
        <dbReference type="EMBL" id="OXM69633.1"/>
    </source>
</evidence>
<comment type="caution">
    <text evidence="1">The sequence shown here is derived from an EMBL/GenBank/DDBJ whole genome shotgun (WGS) entry which is preliminary data.</text>
</comment>
<dbReference type="EMBL" id="NMUL01000007">
    <property type="protein sequence ID" value="OXM69633.1"/>
    <property type="molecule type" value="Genomic_DNA"/>
</dbReference>
<reference evidence="2" key="1">
    <citation type="submission" date="2017-07" db="EMBL/GenBank/DDBJ databases">
        <title>Comparative genome mining reveals phylogenetic distribution patterns of secondary metabolites in Amycolatopsis.</title>
        <authorList>
            <person name="Adamek M."/>
            <person name="Alanjary M."/>
            <person name="Sales-Ortells H."/>
            <person name="Goodfellow M."/>
            <person name="Bull A.T."/>
            <person name="Kalinowski J."/>
            <person name="Ziemert N."/>
        </authorList>
    </citation>
    <scope>NUCLEOTIDE SEQUENCE [LARGE SCALE GENOMIC DNA]</scope>
    <source>
        <strain evidence="2">H5</strain>
    </source>
</reference>
<gene>
    <name evidence="1" type="ORF">CF165_08985</name>
</gene>
<proteinExistence type="predicted"/>
<dbReference type="RefSeq" id="WP_093946958.1">
    <property type="nucleotide sequence ID" value="NZ_NMUL01000007.1"/>
</dbReference>
<name>A0A229TER6_9PSEU</name>
<protein>
    <recommendedName>
        <fullName evidence="3">Transcriptional regulator</fullName>
    </recommendedName>
</protein>
<dbReference type="AlphaFoldDB" id="A0A229TER6"/>